<dbReference type="OMA" id="SHIWHAQ"/>
<evidence type="ECO:0000313" key="3">
    <source>
        <dbReference type="EMBL" id="PMB73913.1"/>
    </source>
</evidence>
<dbReference type="InterPro" id="IPR036864">
    <property type="entry name" value="Zn2-C6_fun-type_DNA-bd_sf"/>
</dbReference>
<dbReference type="Gene3D" id="4.10.240.10">
    <property type="entry name" value="Zn(2)-C6 fungal-type DNA-binding domain"/>
    <property type="match status" value="1"/>
</dbReference>
<organism evidence="3 4">
    <name type="scientific">Beauveria bassiana</name>
    <name type="common">White muscardine disease fungus</name>
    <name type="synonym">Tritirachium shiotae</name>
    <dbReference type="NCBI Taxonomy" id="176275"/>
    <lineage>
        <taxon>Eukaryota</taxon>
        <taxon>Fungi</taxon>
        <taxon>Dikarya</taxon>
        <taxon>Ascomycota</taxon>
        <taxon>Pezizomycotina</taxon>
        <taxon>Sordariomycetes</taxon>
        <taxon>Hypocreomycetidae</taxon>
        <taxon>Hypocreales</taxon>
        <taxon>Cordycipitaceae</taxon>
        <taxon>Beauveria</taxon>
    </lineage>
</organism>
<dbReference type="Proteomes" id="UP000235728">
    <property type="component" value="Unassembled WGS sequence"/>
</dbReference>
<dbReference type="InterPro" id="IPR001138">
    <property type="entry name" value="Zn2Cys6_DnaBD"/>
</dbReference>
<gene>
    <name evidence="3" type="ORF">BM221_001340</name>
</gene>
<name>A0A2N6P324_BEABA</name>
<dbReference type="GO" id="GO:0045944">
    <property type="term" value="P:positive regulation of transcription by RNA polymerase II"/>
    <property type="evidence" value="ECO:0007669"/>
    <property type="project" value="TreeGrafter"/>
</dbReference>
<evidence type="ECO:0000259" key="2">
    <source>
        <dbReference type="PROSITE" id="PS50048"/>
    </source>
</evidence>
<dbReference type="AlphaFoldDB" id="A0A2N6P324"/>
<dbReference type="PROSITE" id="PS50048">
    <property type="entry name" value="ZN2_CY6_FUNGAL_2"/>
    <property type="match status" value="1"/>
</dbReference>
<dbReference type="GO" id="GO:0000976">
    <property type="term" value="F:transcription cis-regulatory region binding"/>
    <property type="evidence" value="ECO:0007669"/>
    <property type="project" value="TreeGrafter"/>
</dbReference>
<sequence>MPVARNTPPEKRRVRTGCVACRQRRRKCDEKKPQCASCQSRKVVCKYVITPDPRSGTYTEITSATNSPAAISSWDSYFDTELPEVSQRDIALLRQFRYRTAPWLEAGDPNSKFGVAMMRMAQEHELIRILLTELASSHLLGRFSKPHTQEAQTRLKACPELEYVADALIHLTEILCAGPLAWRQFRFQHGTCTAVEELLRTLIQQLSRIASILTSTPPATESSFFLLRPEPGSEGNSVLLSAYNWALYHLTSCLHFVYRSSAAATEAARASSSSPGAILMPGDPPDWQTLWLRIQSWYDARPVEFQSLVDVGSIERSQIDPMNAASFPIHLFSSAIAVQAATFHHTTALLLLHHKPRLFSIPGRRQHLTSANWHARTIAGIITSNEFPEQWDPIVIASALHIAKDITHSAQQQAMLACLQNITTQAGIPLGEEEQQLRGIWAAANLVESSLSC</sequence>
<dbReference type="GO" id="GO:0008270">
    <property type="term" value="F:zinc ion binding"/>
    <property type="evidence" value="ECO:0007669"/>
    <property type="project" value="InterPro"/>
</dbReference>
<dbReference type="CDD" id="cd00067">
    <property type="entry name" value="GAL4"/>
    <property type="match status" value="1"/>
</dbReference>
<dbReference type="GO" id="GO:0000981">
    <property type="term" value="F:DNA-binding transcription factor activity, RNA polymerase II-specific"/>
    <property type="evidence" value="ECO:0007669"/>
    <property type="project" value="InterPro"/>
</dbReference>
<reference evidence="3 4" key="1">
    <citation type="journal article" date="2016" name="Appl. Microbiol. Biotechnol.">
        <title>Characterization of T-DNA insertion mutants with decreased virulence in the entomopathogenic fungus Beauveria bassiana JEF-007.</title>
        <authorList>
            <person name="Kim S."/>
            <person name="Lee S.J."/>
            <person name="Nai Y.S."/>
            <person name="Yu J.S."/>
            <person name="Lee M.R."/>
            <person name="Yang Y.T."/>
            <person name="Kim J.S."/>
        </authorList>
    </citation>
    <scope>NUCLEOTIDE SEQUENCE [LARGE SCALE GENOMIC DNA]</scope>
    <source>
        <strain evidence="3 4">JEF-007</strain>
    </source>
</reference>
<dbReference type="Pfam" id="PF00172">
    <property type="entry name" value="Zn_clus"/>
    <property type="match status" value="1"/>
</dbReference>
<feature type="domain" description="Zn(2)-C6 fungal-type" evidence="2">
    <location>
        <begin position="17"/>
        <end position="47"/>
    </location>
</feature>
<dbReference type="PANTHER" id="PTHR37534">
    <property type="entry name" value="TRANSCRIPTIONAL ACTIVATOR PROTEIN UGA3"/>
    <property type="match status" value="1"/>
</dbReference>
<evidence type="ECO:0000256" key="1">
    <source>
        <dbReference type="ARBA" id="ARBA00023242"/>
    </source>
</evidence>
<comment type="caution">
    <text evidence="3">The sequence shown here is derived from an EMBL/GenBank/DDBJ whole genome shotgun (WGS) entry which is preliminary data.</text>
</comment>
<dbReference type="SMART" id="SM00066">
    <property type="entry name" value="GAL4"/>
    <property type="match status" value="1"/>
</dbReference>
<evidence type="ECO:0000313" key="4">
    <source>
        <dbReference type="Proteomes" id="UP000235728"/>
    </source>
</evidence>
<dbReference type="PROSITE" id="PS00463">
    <property type="entry name" value="ZN2_CY6_FUNGAL_1"/>
    <property type="match status" value="1"/>
</dbReference>
<proteinExistence type="predicted"/>
<dbReference type="SUPFAM" id="SSF57701">
    <property type="entry name" value="Zn2/Cys6 DNA-binding domain"/>
    <property type="match status" value="1"/>
</dbReference>
<dbReference type="PANTHER" id="PTHR37534:SF4">
    <property type="entry name" value="ZN(II)2CYS6 TRANSCRIPTION FACTOR (EUROFUNG)"/>
    <property type="match status" value="1"/>
</dbReference>
<accession>A0A2N6P324</accession>
<dbReference type="EMBL" id="MRVG01000001">
    <property type="protein sequence ID" value="PMB73913.1"/>
    <property type="molecule type" value="Genomic_DNA"/>
</dbReference>
<protein>
    <submittedName>
        <fullName evidence="3">Putative transcriptional regulatory protein C15D4.02</fullName>
    </submittedName>
</protein>
<keyword evidence="1" id="KW-0539">Nucleus</keyword>
<dbReference type="GO" id="GO:0005634">
    <property type="term" value="C:nucleus"/>
    <property type="evidence" value="ECO:0007669"/>
    <property type="project" value="TreeGrafter"/>
</dbReference>